<keyword evidence="5" id="KW-0418">Kinase</keyword>
<dbReference type="PANTHER" id="PTHR46538">
    <property type="entry name" value="PROTEIN KINASE DOMAIN-CONTAINING PROTEIN"/>
    <property type="match status" value="1"/>
</dbReference>
<evidence type="ECO:0000256" key="3">
    <source>
        <dbReference type="ARBA" id="ARBA00022679"/>
    </source>
</evidence>
<keyword evidence="4 7" id="KW-0547">Nucleotide-binding</keyword>
<dbReference type="STRING" id="334426.A0A158PGX1"/>
<evidence type="ECO:0000256" key="6">
    <source>
        <dbReference type="ARBA" id="ARBA00022840"/>
    </source>
</evidence>
<dbReference type="PROSITE" id="PS00108">
    <property type="entry name" value="PROTEIN_KINASE_ST"/>
    <property type="match status" value="1"/>
</dbReference>
<evidence type="ECO:0000313" key="11">
    <source>
        <dbReference type="Proteomes" id="UP000267027"/>
    </source>
</evidence>
<organism evidence="12">
    <name type="scientific">Angiostrongylus costaricensis</name>
    <name type="common">Nematode worm</name>
    <dbReference type="NCBI Taxonomy" id="334426"/>
    <lineage>
        <taxon>Eukaryota</taxon>
        <taxon>Metazoa</taxon>
        <taxon>Ecdysozoa</taxon>
        <taxon>Nematoda</taxon>
        <taxon>Chromadorea</taxon>
        <taxon>Rhabditida</taxon>
        <taxon>Rhabditina</taxon>
        <taxon>Rhabditomorpha</taxon>
        <taxon>Strongyloidea</taxon>
        <taxon>Metastrongylidae</taxon>
        <taxon>Angiostrongylus</taxon>
    </lineage>
</organism>
<gene>
    <name evidence="10" type="ORF">ACOC_LOCUS5777</name>
</gene>
<evidence type="ECO:0000256" key="5">
    <source>
        <dbReference type="ARBA" id="ARBA00022777"/>
    </source>
</evidence>
<dbReference type="EMBL" id="UYYA01003893">
    <property type="protein sequence ID" value="VDM57362.1"/>
    <property type="molecule type" value="Genomic_DNA"/>
</dbReference>
<name>A0A158PGX1_ANGCS</name>
<dbReference type="PROSITE" id="PS50011">
    <property type="entry name" value="PROTEIN_KINASE_DOM"/>
    <property type="match status" value="1"/>
</dbReference>
<evidence type="ECO:0000256" key="4">
    <source>
        <dbReference type="ARBA" id="ARBA00022741"/>
    </source>
</evidence>
<dbReference type="Gene3D" id="1.10.510.10">
    <property type="entry name" value="Transferase(Phosphotransferase) domain 1"/>
    <property type="match status" value="1"/>
</dbReference>
<evidence type="ECO:0000313" key="10">
    <source>
        <dbReference type="EMBL" id="VDM57362.1"/>
    </source>
</evidence>
<evidence type="ECO:0000259" key="9">
    <source>
        <dbReference type="PROSITE" id="PS50011"/>
    </source>
</evidence>
<reference evidence="10 11" key="2">
    <citation type="submission" date="2018-11" db="EMBL/GenBank/DDBJ databases">
        <authorList>
            <consortium name="Pathogen Informatics"/>
        </authorList>
    </citation>
    <scope>NUCLEOTIDE SEQUENCE [LARGE SCALE GENOMIC DNA]</scope>
    <source>
        <strain evidence="10 11">Costa Rica</strain>
    </source>
</reference>
<dbReference type="GO" id="GO:0005524">
    <property type="term" value="F:ATP binding"/>
    <property type="evidence" value="ECO:0007669"/>
    <property type="project" value="UniProtKB-UniRule"/>
</dbReference>
<evidence type="ECO:0000313" key="12">
    <source>
        <dbReference type="WBParaSite" id="ACOC_0000577601-mRNA-1"/>
    </source>
</evidence>
<dbReference type="SMART" id="SM00220">
    <property type="entry name" value="S_TKc"/>
    <property type="match status" value="1"/>
</dbReference>
<dbReference type="AlphaFoldDB" id="A0A158PGX1"/>
<feature type="binding site" evidence="7">
    <location>
        <position position="67"/>
    </location>
    <ligand>
        <name>ATP</name>
        <dbReference type="ChEBI" id="CHEBI:30616"/>
    </ligand>
</feature>
<dbReference type="InterPro" id="IPR022165">
    <property type="entry name" value="PKK"/>
</dbReference>
<protein>
    <submittedName>
        <fullName evidence="12">Protein kinase domain-containing protein</fullName>
    </submittedName>
</protein>
<dbReference type="PROSITE" id="PS00107">
    <property type="entry name" value="PROTEIN_KINASE_ATP"/>
    <property type="match status" value="1"/>
</dbReference>
<dbReference type="FunFam" id="1.10.510.10:FF:001298">
    <property type="entry name" value="STE20-like kinase"/>
    <property type="match status" value="1"/>
</dbReference>
<dbReference type="PANTHER" id="PTHR46538:SF3">
    <property type="entry name" value="PROTEIN KINASE DOMAIN-CONTAINING PROTEIN"/>
    <property type="match status" value="1"/>
</dbReference>
<keyword evidence="8" id="KW-0175">Coiled coil</keyword>
<dbReference type="WBParaSite" id="ACOC_0000577601-mRNA-1">
    <property type="protein sequence ID" value="ACOC_0000577601-mRNA-1"/>
    <property type="gene ID" value="ACOC_0000577601"/>
</dbReference>
<keyword evidence="6 7" id="KW-0067">ATP-binding</keyword>
<dbReference type="InterPro" id="IPR000719">
    <property type="entry name" value="Prot_kinase_dom"/>
</dbReference>
<proteinExistence type="predicted"/>
<keyword evidence="2" id="KW-0597">Phosphoprotein</keyword>
<dbReference type="Pfam" id="PF12474">
    <property type="entry name" value="PKK"/>
    <property type="match status" value="2"/>
</dbReference>
<evidence type="ECO:0000256" key="1">
    <source>
        <dbReference type="ARBA" id="ARBA00022527"/>
    </source>
</evidence>
<dbReference type="GO" id="GO:0004674">
    <property type="term" value="F:protein serine/threonine kinase activity"/>
    <property type="evidence" value="ECO:0007669"/>
    <property type="project" value="UniProtKB-KW"/>
</dbReference>
<accession>A0A158PGX1</accession>
<keyword evidence="1" id="KW-0723">Serine/threonine-protein kinase</keyword>
<dbReference type="Pfam" id="PF00069">
    <property type="entry name" value="Pkinase"/>
    <property type="match status" value="1"/>
</dbReference>
<dbReference type="OrthoDB" id="10027016at2759"/>
<keyword evidence="11" id="KW-1185">Reference proteome</keyword>
<keyword evidence="3" id="KW-0808">Transferase</keyword>
<dbReference type="OMA" id="DESCADS"/>
<dbReference type="InterPro" id="IPR008271">
    <property type="entry name" value="Ser/Thr_kinase_AS"/>
</dbReference>
<dbReference type="InterPro" id="IPR017441">
    <property type="entry name" value="Protein_kinase_ATP_BS"/>
</dbReference>
<evidence type="ECO:0000256" key="7">
    <source>
        <dbReference type="PROSITE-ProRule" id="PRU10141"/>
    </source>
</evidence>
<evidence type="ECO:0000256" key="2">
    <source>
        <dbReference type="ARBA" id="ARBA00022553"/>
    </source>
</evidence>
<reference evidence="12" key="1">
    <citation type="submission" date="2016-04" db="UniProtKB">
        <authorList>
            <consortium name="WormBaseParasite"/>
        </authorList>
    </citation>
    <scope>IDENTIFICATION</scope>
</reference>
<sequence length="868" mass="101398">MSFFGRMKNLFRTPVVEVSRRSLPPIIEVNVNPYEYWEIVGELGDGAFGKVEKALSKSDQRLFAAAKAIEVQEGEQLEDFLVEIDILTSCKHPNIVELYACFFFENKLHMMLEFCGGGAVDAIMIELEKPLIEKQIAYIARYTCEAIAFLHEQNVIHRDLKAGNILLTSEGVVKLADFGVSAKLKDRNEKRDTFIGTPDISLCLLMMCETFKDQPYDTKSDIWSFGITLIEMAQMEPPHSSVSPMRVLIKVQKSSPPTLEHPARWSIFFSDFLAQCLVKNPAERKTAKQILSHPFIANATDCAPIMALLAEVNADILEEVVIDGDRASCDESCADSEDQGTIPLQWVNFSSKVARYSFVCSELRLITTIWKRKLCCMRFQFLTSSPVEKKAPPPEPPVDYNDQQNSKGIFIAHLSMYIAMLLTVLLRKLGVRKHLHRQTVTKKTRTYTIDGMQVTSTTMHVLGAKEDMQMRKQQLQDLRRLQREEARQKQELQLEGANLVEQQEKKFQQEKALLTRQYEIDMEALERKQKREIEEAERVQEEEMKQAQKRVKYEQEKDLRAFKERLKQEMKIMKQELDMLPRQHRKDAVKMKKDQMEHENHIKEADFIMQLQKNAEATLARITQKHKEKMAALERQFLMQKHLLLRAKENSDWELEEKQMGEKYVLHRKLFKDEYFLLRTQMLARHQKELAQAQKINQEEEDELVRALAADRKKLPKMLRNEAKTRSVMFKESLRISVQSMTPAEMSEKLRRFDEHENMRIKNALEEHDLKSAKKIAQLKEKHQQAMNELDEMQNEKRKQLLEKERNTMQEHETKYFSMREQWEADLAPRKLLLESRFQDEMEAQERFYGISISGSITSTPIMPTRIH</sequence>
<evidence type="ECO:0000256" key="8">
    <source>
        <dbReference type="SAM" id="Coils"/>
    </source>
</evidence>
<dbReference type="InterPro" id="IPR051585">
    <property type="entry name" value="STE20_Ser/Thr_Kinases"/>
</dbReference>
<feature type="coiled-coil region" evidence="8">
    <location>
        <begin position="773"/>
        <end position="822"/>
    </location>
</feature>
<dbReference type="SUPFAM" id="SSF56112">
    <property type="entry name" value="Protein kinase-like (PK-like)"/>
    <property type="match status" value="1"/>
</dbReference>
<dbReference type="Proteomes" id="UP000267027">
    <property type="component" value="Unassembled WGS sequence"/>
</dbReference>
<feature type="coiled-coil region" evidence="8">
    <location>
        <begin position="683"/>
        <end position="710"/>
    </location>
</feature>
<feature type="domain" description="Protein kinase" evidence="9">
    <location>
        <begin position="37"/>
        <end position="296"/>
    </location>
</feature>
<dbReference type="InterPro" id="IPR011009">
    <property type="entry name" value="Kinase-like_dom_sf"/>
</dbReference>
<feature type="coiled-coil region" evidence="8">
    <location>
        <begin position="464"/>
        <end position="583"/>
    </location>
</feature>